<sequence length="1508" mass="172396">MGDTKEIAAELGNYVCSLLFNSEKGIIRFLRSFAVSRDYNIMSAQANILGFLATFIKKAKSSLQIYAIDLQACCIQVATIGSARARIAAIDVLIAMLDTRMSQLDVSVMKISDLYRRFSDMYTLPPTRISASVKAKVIELLGTIARFYPNALKEHDPYSLKRWCLDSLEHILANKTNENAFIPGAINCLNSILFFKACNVIEPESTDSDRLFNILLKLIYLPSDASRYSDTIAALELFATHTYLFKNLILPNCEKLYRDLQTCSTHQNRLLFKYGTFAYDKFLITLADILCKNIDGLREKALFLMKWTDSVKNYMNSDQYEYLRHLPSFLRAYSSFAGQLGYVSVELMSSLYHMCDIFILNFVRMSGYHRAQGVIAITNLLEMLYQKGESVLRKFLNNFFAKALLYTCTDVEVLGKGIRHAYSDLLYFWETLLTKRQDYKPFLSMASSQPEDNAEDQTEYNLGNEDNLSTDNNSEISHTPSSTLLQILYDTFMSSVIQMMGTFNLKLKNSDGEEDSEEDETSLKIVTSTLRPVNQKDFVLFQNFVEFWCMLMKKLENERLSDWTYILGTSFIDQSVRHPLVSGFYKMISEILVVAEKRHMFNVCKNYYAEQNLMFESGKQIKPDNYAAYMMFREFVKEVWHKLQQFTDDLLASCLRLVLAYPTVFFDSSELMAPLEKALHLGITFNSLAVIAMNILDKFLDPNSELKIDDNFLSRILPCINEYLLIGVISSNENESNSGLSNLKKKPYKVPTAAQRRLEAVHKSPTESELGVTASEYSSLQELQLRMMRFLGRLGGKNKQLLMKQEDSKQNDNMLAWDPEKRLKIYLPFQHTKVDIYLGNGALQVKDTKESSESNYHQFYLRLFPIMLRLAIDPDQVARDMFRLLNSQVIHWFTNNAHYENPETTALLQACLKASCSSDASLRDYGAECIQEFVKWSIKQTSRSTDGAQNIKSLLKRLYNLLSHPSAIQRFGAALVFNRIYRLFREEAALVKEYTIELLGQLLLSLKLAHSDHPSIGTKDQAIEAISHIKRIIRKKTSLFLETSPIRRPFIGSSEMKDLPSVVLWTFCESAKPQRAYAKTCINFFAEFVTMLPGVKSRKQWLTNNMDKDHSFLTDIFETDRLKPPSVLDSKVKMMTSYTSWINQMQVTIDGYIWLIERDIIDHMDLLTQPSSMLLDALSYYIRNTPQDALEEELEESLIEKSRIHSLYCHISVRIVYFFDLLFRSAEKGFDCYRYINNNTSDVLLHPKFTNLVANILVLPKKMSEKIEANHDYAITNSSISEVFAIAKHFILTAKEHAALALVDKIVESTAQIVLSKGISLVTNMEPNQGRLSPVDMTETTNAIKFMQSINLLDLICQKAHQVDEKHPETVNNYCETLFGQFIELCNTTSEPLWIELFGEMVNIALNQPGIAAKEALSLLGFSGIRQGLSDVEKLSVLQKYGVYIFDCIAYNFPAFATVFISNISQPLVADYLLIILGYFKENRLSHRKAVASITNYGFQMEDTGANA</sequence>
<accession>I1BMZ0</accession>
<dbReference type="EMBL" id="CH476733">
    <property type="protein sequence ID" value="EIE77570.1"/>
    <property type="molecule type" value="Genomic_DNA"/>
</dbReference>
<dbReference type="STRING" id="246409.I1BMZ0"/>
<dbReference type="SUPFAM" id="SSF48371">
    <property type="entry name" value="ARM repeat"/>
    <property type="match status" value="1"/>
</dbReference>
<dbReference type="InterPro" id="IPR016024">
    <property type="entry name" value="ARM-type_fold"/>
</dbReference>
<dbReference type="Pfam" id="PF20500">
    <property type="entry name" value="DNA-PKcs_N"/>
    <property type="match status" value="1"/>
</dbReference>
<proteinExistence type="predicted"/>
<dbReference type="Proteomes" id="UP000009138">
    <property type="component" value="Unassembled WGS sequence"/>
</dbReference>
<keyword evidence="5" id="KW-1185">Reference proteome</keyword>
<dbReference type="RefSeq" id="XP_067512966.1">
    <property type="nucleotide sequence ID" value="XM_067656865.1"/>
</dbReference>
<evidence type="ECO:0000313" key="4">
    <source>
        <dbReference type="EMBL" id="EIE77570.1"/>
    </source>
</evidence>
<dbReference type="Pfam" id="PF20502">
    <property type="entry name" value="DNAPKcs_CC1-2"/>
    <property type="match status" value="1"/>
</dbReference>
<gene>
    <name evidence="4" type="ORF">RO3G_02274</name>
</gene>
<reference evidence="4 5" key="1">
    <citation type="journal article" date="2009" name="PLoS Genet.">
        <title>Genomic analysis of the basal lineage fungus Rhizopus oryzae reveals a whole-genome duplication.</title>
        <authorList>
            <person name="Ma L.-J."/>
            <person name="Ibrahim A.S."/>
            <person name="Skory C."/>
            <person name="Grabherr M.G."/>
            <person name="Burger G."/>
            <person name="Butler M."/>
            <person name="Elias M."/>
            <person name="Idnurm A."/>
            <person name="Lang B.F."/>
            <person name="Sone T."/>
            <person name="Abe A."/>
            <person name="Calvo S.E."/>
            <person name="Corrochano L.M."/>
            <person name="Engels R."/>
            <person name="Fu J."/>
            <person name="Hansberg W."/>
            <person name="Kim J.-M."/>
            <person name="Kodira C.D."/>
            <person name="Koehrsen M.J."/>
            <person name="Liu B."/>
            <person name="Miranda-Saavedra D."/>
            <person name="O'Leary S."/>
            <person name="Ortiz-Castellanos L."/>
            <person name="Poulter R."/>
            <person name="Rodriguez-Romero J."/>
            <person name="Ruiz-Herrera J."/>
            <person name="Shen Y.-Q."/>
            <person name="Zeng Q."/>
            <person name="Galagan J."/>
            <person name="Birren B.W."/>
            <person name="Cuomo C.A."/>
            <person name="Wickes B.L."/>
        </authorList>
    </citation>
    <scope>NUCLEOTIDE SEQUENCE [LARGE SCALE GENOMIC DNA]</scope>
    <source>
        <strain evidence="5">RA 99-880 / ATCC MYA-4621 / FGSC 9543 / NRRL 43880</strain>
    </source>
</reference>
<protein>
    <submittedName>
        <fullName evidence="4">Uncharacterized protein</fullName>
    </submittedName>
</protein>
<feature type="domain" description="DNA-PKcs N-terminal" evidence="2">
    <location>
        <begin position="319"/>
        <end position="793"/>
    </location>
</feature>
<dbReference type="OMA" id="ERICCME"/>
<evidence type="ECO:0000313" key="5">
    <source>
        <dbReference type="Proteomes" id="UP000009138"/>
    </source>
</evidence>
<dbReference type="InterPro" id="IPR046804">
    <property type="entry name" value="DNA-PKcs_N"/>
</dbReference>
<dbReference type="eggNOG" id="KOG0891">
    <property type="taxonomic scope" value="Eukaryota"/>
</dbReference>
<evidence type="ECO:0000259" key="3">
    <source>
        <dbReference type="Pfam" id="PF20502"/>
    </source>
</evidence>
<evidence type="ECO:0000256" key="1">
    <source>
        <dbReference type="SAM" id="MobiDB-lite"/>
    </source>
</evidence>
<name>I1BMZ0_RHIO9</name>
<dbReference type="VEuPathDB" id="FungiDB:RO3G_02274"/>
<feature type="region of interest" description="Disordered" evidence="1">
    <location>
        <begin position="446"/>
        <end position="477"/>
    </location>
</feature>
<dbReference type="InParanoid" id="I1BMZ0"/>
<dbReference type="InterPro" id="IPR046803">
    <property type="entry name" value="DNAPKcs_CC1-2"/>
</dbReference>
<dbReference type="OrthoDB" id="381190at2759"/>
<feature type="compositionally biased region" description="Polar residues" evidence="1">
    <location>
        <begin position="459"/>
        <end position="477"/>
    </location>
</feature>
<organism evidence="4 5">
    <name type="scientific">Rhizopus delemar (strain RA 99-880 / ATCC MYA-4621 / FGSC 9543 / NRRL 43880)</name>
    <name type="common">Mucormycosis agent</name>
    <name type="synonym">Rhizopus arrhizus var. delemar</name>
    <dbReference type="NCBI Taxonomy" id="246409"/>
    <lineage>
        <taxon>Eukaryota</taxon>
        <taxon>Fungi</taxon>
        <taxon>Fungi incertae sedis</taxon>
        <taxon>Mucoromycota</taxon>
        <taxon>Mucoromycotina</taxon>
        <taxon>Mucoromycetes</taxon>
        <taxon>Mucorales</taxon>
        <taxon>Mucorineae</taxon>
        <taxon>Rhizopodaceae</taxon>
        <taxon>Rhizopus</taxon>
    </lineage>
</organism>
<feature type="domain" description="DNA-dependent protein kinase catalytic subunit CC1/2" evidence="3">
    <location>
        <begin position="857"/>
        <end position="1360"/>
    </location>
</feature>
<dbReference type="GeneID" id="93609246"/>
<evidence type="ECO:0000259" key="2">
    <source>
        <dbReference type="Pfam" id="PF20500"/>
    </source>
</evidence>